<accession>A0ABW5GGZ6</accession>
<name>A0ABW5GGZ6_9PSEU</name>
<evidence type="ECO:0000313" key="1">
    <source>
        <dbReference type="EMBL" id="MFD2460032.1"/>
    </source>
</evidence>
<gene>
    <name evidence="1" type="ORF">ACFSYJ_15575</name>
</gene>
<keyword evidence="2" id="KW-1185">Reference proteome</keyword>
<proteinExistence type="predicted"/>
<reference evidence="2" key="1">
    <citation type="journal article" date="2019" name="Int. J. Syst. Evol. Microbiol.">
        <title>The Global Catalogue of Microorganisms (GCM) 10K type strain sequencing project: providing services to taxonomists for standard genome sequencing and annotation.</title>
        <authorList>
            <consortium name="The Broad Institute Genomics Platform"/>
            <consortium name="The Broad Institute Genome Sequencing Center for Infectious Disease"/>
            <person name="Wu L."/>
            <person name="Ma J."/>
        </authorList>
    </citation>
    <scope>NUCLEOTIDE SEQUENCE [LARGE SCALE GENOMIC DNA]</scope>
    <source>
        <strain evidence="2">CGMCC 4.7643</strain>
    </source>
</reference>
<evidence type="ECO:0000313" key="2">
    <source>
        <dbReference type="Proteomes" id="UP001597419"/>
    </source>
</evidence>
<dbReference type="Proteomes" id="UP001597419">
    <property type="component" value="Unassembled WGS sequence"/>
</dbReference>
<comment type="caution">
    <text evidence="1">The sequence shown here is derived from an EMBL/GenBank/DDBJ whole genome shotgun (WGS) entry which is preliminary data.</text>
</comment>
<sequence length="47" mass="5483">MLRELVRWTELLETWIPTDVTPTSFCEEQLLQQARLLLAGTWPPRGS</sequence>
<dbReference type="EMBL" id="JBHUKU010000008">
    <property type="protein sequence ID" value="MFD2460032.1"/>
    <property type="molecule type" value="Genomic_DNA"/>
</dbReference>
<protein>
    <submittedName>
        <fullName evidence="1">Uncharacterized protein</fullName>
    </submittedName>
</protein>
<dbReference type="RefSeq" id="WP_345398756.1">
    <property type="nucleotide sequence ID" value="NZ_BAABHG010000009.1"/>
</dbReference>
<organism evidence="1 2">
    <name type="scientific">Amycolatopsis samaneae</name>
    <dbReference type="NCBI Taxonomy" id="664691"/>
    <lineage>
        <taxon>Bacteria</taxon>
        <taxon>Bacillati</taxon>
        <taxon>Actinomycetota</taxon>
        <taxon>Actinomycetes</taxon>
        <taxon>Pseudonocardiales</taxon>
        <taxon>Pseudonocardiaceae</taxon>
        <taxon>Amycolatopsis</taxon>
    </lineage>
</organism>